<dbReference type="Proteomes" id="UP000278627">
    <property type="component" value="Unassembled WGS sequence"/>
</dbReference>
<dbReference type="AlphaFoldDB" id="A0A0N4TJC7"/>
<dbReference type="WBParaSite" id="BPAG_0000840001-mRNA-1">
    <property type="protein sequence ID" value="BPAG_0000840001-mRNA-1"/>
    <property type="gene ID" value="BPAG_0000840001"/>
</dbReference>
<organism evidence="4">
    <name type="scientific">Brugia pahangi</name>
    <name type="common">Filarial nematode worm</name>
    <dbReference type="NCBI Taxonomy" id="6280"/>
    <lineage>
        <taxon>Eukaryota</taxon>
        <taxon>Metazoa</taxon>
        <taxon>Ecdysozoa</taxon>
        <taxon>Nematoda</taxon>
        <taxon>Chromadorea</taxon>
        <taxon>Rhabditida</taxon>
        <taxon>Spirurina</taxon>
        <taxon>Spiruromorpha</taxon>
        <taxon>Filarioidea</taxon>
        <taxon>Onchocercidae</taxon>
        <taxon>Brugia</taxon>
    </lineage>
</organism>
<reference evidence="4" key="1">
    <citation type="submission" date="2017-02" db="UniProtKB">
        <authorList>
            <consortium name="WormBaseParasite"/>
        </authorList>
    </citation>
    <scope>IDENTIFICATION</scope>
</reference>
<proteinExistence type="predicted"/>
<evidence type="ECO:0000313" key="3">
    <source>
        <dbReference type="Proteomes" id="UP000278627"/>
    </source>
</evidence>
<keyword evidence="3" id="KW-1185">Reference proteome</keyword>
<evidence type="ECO:0000313" key="4">
    <source>
        <dbReference type="WBParaSite" id="BPAG_0000840001-mRNA-1"/>
    </source>
</evidence>
<feature type="region of interest" description="Disordered" evidence="1">
    <location>
        <begin position="92"/>
        <end position="115"/>
    </location>
</feature>
<dbReference type="EMBL" id="UZAD01013133">
    <property type="protein sequence ID" value="VDN89548.1"/>
    <property type="molecule type" value="Genomic_DNA"/>
</dbReference>
<evidence type="ECO:0000313" key="2">
    <source>
        <dbReference type="EMBL" id="VDN89548.1"/>
    </source>
</evidence>
<protein>
    <submittedName>
        <fullName evidence="4">DUF1758 domain-containing protein</fullName>
    </submittedName>
</protein>
<name>A0A0N4TJC7_BRUPA</name>
<gene>
    <name evidence="2" type="ORF">BPAG_LOCUS8362</name>
</gene>
<accession>A0A0N4TJC7</accession>
<reference evidence="2 3" key="2">
    <citation type="submission" date="2018-11" db="EMBL/GenBank/DDBJ databases">
        <authorList>
            <consortium name="Pathogen Informatics"/>
        </authorList>
    </citation>
    <scope>NUCLEOTIDE SEQUENCE [LARGE SCALE GENOMIC DNA]</scope>
</reference>
<sequence>LYSIKKNDREWKATLEAIERTLRQLEAIGENLEQSGIEIAVEGKLPTWILEQVYRRKRQESWSVTKLRNFLTELASVNEEVVQSQSLWFKGNKENQSPIKGKPRPRHNPNETSALTTSVPEKPIIKALSRPCALCNKNHWDEECPLSGNCPYI</sequence>
<evidence type="ECO:0000256" key="1">
    <source>
        <dbReference type="SAM" id="MobiDB-lite"/>
    </source>
</evidence>